<accession>A0A0V0S1M2</accession>
<dbReference type="Proteomes" id="UP000054630">
    <property type="component" value="Unassembled WGS sequence"/>
</dbReference>
<name>A0A0V0S1M2_9BILA</name>
<dbReference type="EMBL" id="JYDL01000047">
    <property type="protein sequence ID" value="KRX20619.1"/>
    <property type="molecule type" value="Genomic_DNA"/>
</dbReference>
<reference evidence="1 2" key="1">
    <citation type="submission" date="2015-01" db="EMBL/GenBank/DDBJ databases">
        <title>Evolution of Trichinella species and genotypes.</title>
        <authorList>
            <person name="Korhonen P.K."/>
            <person name="Edoardo P."/>
            <person name="Giuseppe L.R."/>
            <person name="Gasser R.B."/>
        </authorList>
    </citation>
    <scope>NUCLEOTIDE SEQUENCE [LARGE SCALE GENOMIC DNA]</scope>
    <source>
        <strain evidence="1">ISS37</strain>
    </source>
</reference>
<organism evidence="1 2">
    <name type="scientific">Trichinella nelsoni</name>
    <dbReference type="NCBI Taxonomy" id="6336"/>
    <lineage>
        <taxon>Eukaryota</taxon>
        <taxon>Metazoa</taxon>
        <taxon>Ecdysozoa</taxon>
        <taxon>Nematoda</taxon>
        <taxon>Enoplea</taxon>
        <taxon>Dorylaimia</taxon>
        <taxon>Trichinellida</taxon>
        <taxon>Trichinellidae</taxon>
        <taxon>Trichinella</taxon>
    </lineage>
</organism>
<gene>
    <name evidence="1" type="ORF">T07_8115</name>
</gene>
<protein>
    <submittedName>
        <fullName evidence="1">Uncharacterized protein</fullName>
    </submittedName>
</protein>
<keyword evidence="2" id="KW-1185">Reference proteome</keyword>
<proteinExistence type="predicted"/>
<comment type="caution">
    <text evidence="1">The sequence shown here is derived from an EMBL/GenBank/DDBJ whole genome shotgun (WGS) entry which is preliminary data.</text>
</comment>
<evidence type="ECO:0000313" key="2">
    <source>
        <dbReference type="Proteomes" id="UP000054630"/>
    </source>
</evidence>
<sequence length="59" mass="6834">MQNNNVIYNNLQKRHCLKFLLGWENLVDPYLSLGLRCVLCSPATVNNFRARLNADEVIK</sequence>
<dbReference type="AlphaFoldDB" id="A0A0V0S1M2"/>
<evidence type="ECO:0000313" key="1">
    <source>
        <dbReference type="EMBL" id="KRX20619.1"/>
    </source>
</evidence>